<dbReference type="GO" id="GO:0004070">
    <property type="term" value="F:aspartate carbamoyltransferase activity"/>
    <property type="evidence" value="ECO:0007669"/>
    <property type="project" value="UniProtKB-UniRule"/>
</dbReference>
<feature type="binding site" evidence="7">
    <location>
        <position position="264"/>
    </location>
    <ligand>
        <name>carbamoyl phosphate</name>
        <dbReference type="ChEBI" id="CHEBI:58228"/>
    </ligand>
</feature>
<feature type="binding site" evidence="7">
    <location>
        <position position="136"/>
    </location>
    <ligand>
        <name>carbamoyl phosphate</name>
        <dbReference type="ChEBI" id="CHEBI:58228"/>
    </ligand>
</feature>
<reference evidence="10 11" key="1">
    <citation type="submission" date="2015-11" db="EMBL/GenBank/DDBJ databases">
        <title>Evidence for parallel genomic evolution in an endosymbiosis of termite gut flagellates.</title>
        <authorList>
            <person name="Zheng H."/>
        </authorList>
    </citation>
    <scope>NUCLEOTIDE SEQUENCE [LARGE SCALE GENOMIC DNA]</scope>
    <source>
        <strain evidence="10 11">CET450</strain>
    </source>
</reference>
<name>A0A1E5IHL5_ENDTX</name>
<sequence length="312" mass="34359">MSLNRKDLLGLEHLDKKDLQTILASVGPFKSLFTRSVKKVPTLVGKTVATLFYEPSTRTRNSFEIAAKRLSADVVNIVVNTSSVVKGESLIDTGKTLEAMKADYLIIRHSLAGAPDILARNLNASIINAGDGFHEHPTQGLLDLYTMYEKKKKIDGLRVLLVGDILHSRVAKSNIWALTKMGAEIAVVGPPTLIPSNIEDLGVKVYYDLNEAIKKVDVINILRIQLERQQENLFPSVHEYVELYQVTKERLAMANPGVLIMHPGPMNRGIEISSDVADSPNSVINEQVTNGIAVRMAVLCLLKPKRKDASSN</sequence>
<dbReference type="FunFam" id="3.40.50.1370:FF:000007">
    <property type="entry name" value="Aspartate carbamoyltransferase"/>
    <property type="match status" value="1"/>
</dbReference>
<feature type="domain" description="Aspartate/ornithine carbamoyltransferase carbamoyl-P binding" evidence="9">
    <location>
        <begin position="6"/>
        <end position="149"/>
    </location>
</feature>
<feature type="binding site" evidence="7">
    <location>
        <position position="223"/>
    </location>
    <ligand>
        <name>L-aspartate</name>
        <dbReference type="ChEBI" id="CHEBI:29991"/>
    </ligand>
</feature>
<evidence type="ECO:0000256" key="1">
    <source>
        <dbReference type="ARBA" id="ARBA00004852"/>
    </source>
</evidence>
<keyword evidence="11" id="KW-1185">Reference proteome</keyword>
<feature type="binding site" evidence="7">
    <location>
        <position position="108"/>
    </location>
    <ligand>
        <name>carbamoyl phosphate</name>
        <dbReference type="ChEBI" id="CHEBI:58228"/>
    </ligand>
</feature>
<dbReference type="GO" id="GO:0005829">
    <property type="term" value="C:cytosol"/>
    <property type="evidence" value="ECO:0007669"/>
    <property type="project" value="TreeGrafter"/>
</dbReference>
<dbReference type="NCBIfam" id="NF002032">
    <property type="entry name" value="PRK00856.1"/>
    <property type="match status" value="1"/>
</dbReference>
<dbReference type="InterPro" id="IPR006131">
    <property type="entry name" value="Asp_carbamoyltransf_Asp/Orn-bd"/>
</dbReference>
<evidence type="ECO:0000256" key="6">
    <source>
        <dbReference type="ARBA" id="ARBA00048859"/>
    </source>
</evidence>
<feature type="binding site" evidence="7">
    <location>
        <position position="169"/>
    </location>
    <ligand>
        <name>L-aspartate</name>
        <dbReference type="ChEBI" id="CHEBI:29991"/>
    </ligand>
</feature>
<feature type="domain" description="Aspartate/ornithine carbamoyltransferase Asp/Orn-binding" evidence="8">
    <location>
        <begin position="155"/>
        <end position="301"/>
    </location>
</feature>
<dbReference type="GO" id="GO:0006520">
    <property type="term" value="P:amino acid metabolic process"/>
    <property type="evidence" value="ECO:0007669"/>
    <property type="project" value="InterPro"/>
</dbReference>
<dbReference type="Pfam" id="PF02729">
    <property type="entry name" value="OTCace_N"/>
    <property type="match status" value="1"/>
</dbReference>
<comment type="catalytic activity">
    <reaction evidence="6 7">
        <text>carbamoyl phosphate + L-aspartate = N-carbamoyl-L-aspartate + phosphate + H(+)</text>
        <dbReference type="Rhea" id="RHEA:20013"/>
        <dbReference type="ChEBI" id="CHEBI:15378"/>
        <dbReference type="ChEBI" id="CHEBI:29991"/>
        <dbReference type="ChEBI" id="CHEBI:32814"/>
        <dbReference type="ChEBI" id="CHEBI:43474"/>
        <dbReference type="ChEBI" id="CHEBI:58228"/>
        <dbReference type="EC" id="2.1.3.2"/>
    </reaction>
</comment>
<dbReference type="GO" id="GO:0006207">
    <property type="term" value="P:'de novo' pyrimidine nucleobase biosynthetic process"/>
    <property type="evidence" value="ECO:0007669"/>
    <property type="project" value="InterPro"/>
</dbReference>
<dbReference type="EMBL" id="LNVX01000508">
    <property type="protein sequence ID" value="OEG69986.1"/>
    <property type="molecule type" value="Genomic_DNA"/>
</dbReference>
<dbReference type="NCBIfam" id="TIGR00670">
    <property type="entry name" value="asp_carb_tr"/>
    <property type="match status" value="1"/>
</dbReference>
<dbReference type="Proteomes" id="UP000095237">
    <property type="component" value="Unassembled WGS sequence"/>
</dbReference>
<feature type="binding site" evidence="7">
    <location>
        <position position="58"/>
    </location>
    <ligand>
        <name>carbamoyl phosphate</name>
        <dbReference type="ChEBI" id="CHEBI:58228"/>
    </ligand>
</feature>
<dbReference type="PANTHER" id="PTHR45753:SF6">
    <property type="entry name" value="ASPARTATE CARBAMOYLTRANSFERASE"/>
    <property type="match status" value="1"/>
</dbReference>
<dbReference type="Gene3D" id="3.40.50.1370">
    <property type="entry name" value="Aspartate/ornithine carbamoyltransferase"/>
    <property type="match status" value="2"/>
</dbReference>
<evidence type="ECO:0000256" key="7">
    <source>
        <dbReference type="HAMAP-Rule" id="MF_00001"/>
    </source>
</evidence>
<organism evidence="10 11">
    <name type="scientific">Endomicrobium trichonymphae</name>
    <dbReference type="NCBI Taxonomy" id="1408204"/>
    <lineage>
        <taxon>Bacteria</taxon>
        <taxon>Pseudomonadati</taxon>
        <taxon>Elusimicrobiota</taxon>
        <taxon>Endomicrobiia</taxon>
        <taxon>Endomicrobiales</taxon>
        <taxon>Endomicrobiaceae</taxon>
        <taxon>Candidatus Endomicrobiellum</taxon>
    </lineage>
</organism>
<dbReference type="AlphaFoldDB" id="A0A1E5IHL5"/>
<evidence type="ECO:0000256" key="3">
    <source>
        <dbReference type="ARBA" id="ARBA00022679"/>
    </source>
</evidence>
<feature type="binding site" evidence="7">
    <location>
        <position position="86"/>
    </location>
    <ligand>
        <name>L-aspartate</name>
        <dbReference type="ChEBI" id="CHEBI:29991"/>
    </ligand>
</feature>
<feature type="binding site" evidence="7">
    <location>
        <position position="139"/>
    </location>
    <ligand>
        <name>carbamoyl phosphate</name>
        <dbReference type="ChEBI" id="CHEBI:58228"/>
    </ligand>
</feature>
<accession>A0A1E5IHL5</accession>
<keyword evidence="3 7" id="KW-0808">Transferase</keyword>
<comment type="pathway">
    <text evidence="1 7">Pyrimidine metabolism; UMP biosynthesis via de novo pathway; (S)-dihydroorotate from bicarbonate: step 2/3.</text>
</comment>
<proteinExistence type="inferred from homology"/>
<evidence type="ECO:0000256" key="4">
    <source>
        <dbReference type="ARBA" id="ARBA00022975"/>
    </source>
</evidence>
<evidence type="ECO:0000313" key="10">
    <source>
        <dbReference type="EMBL" id="OEG69986.1"/>
    </source>
</evidence>
<dbReference type="SUPFAM" id="SSF53671">
    <property type="entry name" value="Aspartate/ornithine carbamoyltransferase"/>
    <property type="match status" value="1"/>
</dbReference>
<evidence type="ECO:0000259" key="8">
    <source>
        <dbReference type="Pfam" id="PF00185"/>
    </source>
</evidence>
<gene>
    <name evidence="7" type="primary">pyrB</name>
    <name evidence="10" type="ORF">ATZ36_01750</name>
</gene>
<dbReference type="UniPathway" id="UPA00070">
    <property type="reaction ID" value="UER00116"/>
</dbReference>
<dbReference type="PRINTS" id="PR00100">
    <property type="entry name" value="AOTCASE"/>
</dbReference>
<dbReference type="InterPro" id="IPR002082">
    <property type="entry name" value="Asp_carbamoyltransf"/>
</dbReference>
<comment type="caution">
    <text evidence="10">The sequence shown here is derived from an EMBL/GenBank/DDBJ whole genome shotgun (WGS) entry which is preliminary data.</text>
</comment>
<comment type="subunit">
    <text evidence="7">Heterododecamer (2C3:3R2) of six catalytic PyrB chains organized as two trimers (C3), and six regulatory PyrI chains organized as three dimers (R2).</text>
</comment>
<dbReference type="Pfam" id="PF00185">
    <property type="entry name" value="OTCace"/>
    <property type="match status" value="1"/>
</dbReference>
<feature type="binding site" evidence="7">
    <location>
        <position position="265"/>
    </location>
    <ligand>
        <name>carbamoyl phosphate</name>
        <dbReference type="ChEBI" id="CHEBI:58228"/>
    </ligand>
</feature>
<keyword evidence="4 7" id="KW-0665">Pyrimidine biosynthesis</keyword>
<evidence type="ECO:0000256" key="2">
    <source>
        <dbReference type="ARBA" id="ARBA00008896"/>
    </source>
</evidence>
<dbReference type="PANTHER" id="PTHR45753">
    <property type="entry name" value="ORNITHINE CARBAMOYLTRANSFERASE, MITOCHONDRIAL"/>
    <property type="match status" value="1"/>
</dbReference>
<dbReference type="GO" id="GO:0016597">
    <property type="term" value="F:amino acid binding"/>
    <property type="evidence" value="ECO:0007669"/>
    <property type="project" value="InterPro"/>
</dbReference>
<comment type="similarity">
    <text evidence="2 7">Belongs to the aspartate/ornithine carbamoyltransferase superfamily. ATCase family.</text>
</comment>
<comment type="function">
    <text evidence="5 7">Catalyzes the condensation of carbamoyl phosphate and aspartate to form carbamoyl aspartate and inorganic phosphate, the committed step in the de novo pyrimidine nucleotide biosynthesis pathway.</text>
</comment>
<dbReference type="InterPro" id="IPR036901">
    <property type="entry name" value="Asp/Orn_carbamoylTrfase_sf"/>
</dbReference>
<protein>
    <recommendedName>
        <fullName evidence="7">Aspartate carbamoyltransferase</fullName>
        <ecNumber evidence="7">2.1.3.2</ecNumber>
    </recommendedName>
    <alternativeName>
        <fullName evidence="7">Aspartate transcarbamylase</fullName>
        <shortName evidence="7">ATCase</shortName>
    </alternativeName>
</protein>
<dbReference type="GO" id="GO:0044205">
    <property type="term" value="P:'de novo' UMP biosynthetic process"/>
    <property type="evidence" value="ECO:0007669"/>
    <property type="project" value="UniProtKB-UniRule"/>
</dbReference>
<feature type="binding site" evidence="7">
    <location>
        <position position="59"/>
    </location>
    <ligand>
        <name>carbamoyl phosphate</name>
        <dbReference type="ChEBI" id="CHEBI:58228"/>
    </ligand>
</feature>
<dbReference type="EC" id="2.1.3.2" evidence="7"/>
<dbReference type="InterPro" id="IPR006130">
    <property type="entry name" value="Asp/Orn_carbamoylTrfase"/>
</dbReference>
<dbReference type="PRINTS" id="PR00101">
    <property type="entry name" value="ATCASE"/>
</dbReference>
<evidence type="ECO:0000256" key="5">
    <source>
        <dbReference type="ARBA" id="ARBA00043884"/>
    </source>
</evidence>
<evidence type="ECO:0000313" key="11">
    <source>
        <dbReference type="Proteomes" id="UP000095237"/>
    </source>
</evidence>
<dbReference type="InterPro" id="IPR006132">
    <property type="entry name" value="Asp/Orn_carbamoyltranf_P-bd"/>
</dbReference>
<evidence type="ECO:0000259" key="9">
    <source>
        <dbReference type="Pfam" id="PF02729"/>
    </source>
</evidence>
<dbReference type="HAMAP" id="MF_00001">
    <property type="entry name" value="Asp_carb_tr"/>
    <property type="match status" value="1"/>
</dbReference>
<dbReference type="PROSITE" id="PS00097">
    <property type="entry name" value="CARBAMOYLTRANSFERASE"/>
    <property type="match status" value="1"/>
</dbReference>